<dbReference type="Proteomes" id="UP000663859">
    <property type="component" value="Unassembled WGS sequence"/>
</dbReference>
<evidence type="ECO:0000313" key="2">
    <source>
        <dbReference type="Proteomes" id="UP000663859"/>
    </source>
</evidence>
<proteinExistence type="predicted"/>
<evidence type="ECO:0000313" key="1">
    <source>
        <dbReference type="EMBL" id="CAF0689847.1"/>
    </source>
</evidence>
<organism evidence="1 2">
    <name type="scientific">Candidatus Methylacidithermus pantelleriae</name>
    <dbReference type="NCBI Taxonomy" id="2744239"/>
    <lineage>
        <taxon>Bacteria</taxon>
        <taxon>Pseudomonadati</taxon>
        <taxon>Verrucomicrobiota</taxon>
        <taxon>Methylacidiphilae</taxon>
        <taxon>Methylacidiphilales</taxon>
        <taxon>Methylacidiphilaceae</taxon>
        <taxon>Candidatus Methylacidithermus</taxon>
    </lineage>
</organism>
<dbReference type="AlphaFoldDB" id="A0A8J2BMN3"/>
<keyword evidence="2" id="KW-1185">Reference proteome</keyword>
<dbReference type="EMBL" id="CAJNOB010000001">
    <property type="protein sequence ID" value="CAF0689847.1"/>
    <property type="molecule type" value="Genomic_DNA"/>
</dbReference>
<protein>
    <submittedName>
        <fullName evidence="1">Uncharacterized protein</fullName>
    </submittedName>
</protein>
<sequence>MHGPSGRVFVTRRLADVEKEERLPVPTEEVPIETVTVRVEAVPPDGVALCPGMCKRRSNSGLRETMRLGSPSWVASKKLRNVTAGKEVGSGMNDHRRGVVREVCDPKARVILVE</sequence>
<name>A0A8J2BMN3_9BACT</name>
<comment type="caution">
    <text evidence="1">The sequence shown here is derived from an EMBL/GenBank/DDBJ whole genome shotgun (WGS) entry which is preliminary data.</text>
</comment>
<reference evidence="1" key="1">
    <citation type="submission" date="2021-02" db="EMBL/GenBank/DDBJ databases">
        <authorList>
            <person name="Cremers G."/>
            <person name="Picone N."/>
        </authorList>
    </citation>
    <scope>NUCLEOTIDE SEQUENCE</scope>
    <source>
        <strain evidence="1">PQ17</strain>
    </source>
</reference>
<accession>A0A8J2BMN3</accession>
<gene>
    <name evidence="1" type="ORF">MPNT_10397</name>
</gene>